<keyword evidence="3 6" id="KW-0547">Nucleotide-binding</keyword>
<dbReference type="PANTHER" id="PTHR43289:SF6">
    <property type="entry name" value="SERINE_THREONINE-PROTEIN KINASE NEKL-3"/>
    <property type="match status" value="1"/>
</dbReference>
<evidence type="ECO:0000256" key="5">
    <source>
        <dbReference type="ARBA" id="ARBA00022840"/>
    </source>
</evidence>
<organism evidence="10 11">
    <name type="scientific">Herpetosiphon gulosus</name>
    <dbReference type="NCBI Taxonomy" id="1973496"/>
    <lineage>
        <taxon>Bacteria</taxon>
        <taxon>Bacillati</taxon>
        <taxon>Chloroflexota</taxon>
        <taxon>Chloroflexia</taxon>
        <taxon>Herpetosiphonales</taxon>
        <taxon>Herpetosiphonaceae</taxon>
        <taxon>Herpetosiphon</taxon>
    </lineage>
</organism>
<dbReference type="Gene3D" id="3.30.200.20">
    <property type="entry name" value="Phosphorylase Kinase, domain 1"/>
    <property type="match status" value="1"/>
</dbReference>
<sequence>MLLQAGIELLGRYHIVRAIGQGGMSAVYAAFDRQLNTPVAIKHFRNHDPALHASLDREAQILARLQHPALPRVYDIRRDNDDAYLIMDLIEGETLGTLLTQRGSGFEPATVVAWAATLAEPLSYLHQQTPPVIHRDIKPHNVMRTPAGKLILLDFGLAKQWSTGQQSVIAYTLPYASLEQIQGTNTLDQRSDVYGFGATLYHLLTNREPVDALTRASAQIYANPDPLPLPSSLNNAVTPALDRVLMDSLALRADARPASIRTVVALLQAAQSATVSVPLVAANSAGQPTIRVDSQLPDGVSYATPRRFEPRPAPASTPAAPPRPRRSFFQQSPFEQANPGQWLVPQFEKRYEEPKPFSPLNNQQWMTTQQDSNSRMNAMLDDEELENPTQVMNVVFILIVLILLGAFSFLS</sequence>
<evidence type="ECO:0000256" key="6">
    <source>
        <dbReference type="PROSITE-ProRule" id="PRU10141"/>
    </source>
</evidence>
<feature type="region of interest" description="Disordered" evidence="7">
    <location>
        <begin position="291"/>
        <end position="325"/>
    </location>
</feature>
<keyword evidence="4 10" id="KW-0418">Kinase</keyword>
<feature type="transmembrane region" description="Helical" evidence="8">
    <location>
        <begin position="391"/>
        <end position="410"/>
    </location>
</feature>
<dbReference type="InterPro" id="IPR000719">
    <property type="entry name" value="Prot_kinase_dom"/>
</dbReference>
<dbReference type="CDD" id="cd14014">
    <property type="entry name" value="STKc_PknB_like"/>
    <property type="match status" value="1"/>
</dbReference>
<dbReference type="GO" id="GO:0016301">
    <property type="term" value="F:kinase activity"/>
    <property type="evidence" value="ECO:0007669"/>
    <property type="project" value="UniProtKB-KW"/>
</dbReference>
<dbReference type="EC" id="2.7.11.1" evidence="1"/>
<proteinExistence type="predicted"/>
<dbReference type="InterPro" id="IPR017441">
    <property type="entry name" value="Protein_kinase_ATP_BS"/>
</dbReference>
<name>A0ABP9X3P0_9CHLR</name>
<dbReference type="EMBL" id="BAABRU010000014">
    <property type="protein sequence ID" value="GAA5530022.1"/>
    <property type="molecule type" value="Genomic_DNA"/>
</dbReference>
<dbReference type="Proteomes" id="UP001428290">
    <property type="component" value="Unassembled WGS sequence"/>
</dbReference>
<keyword evidence="8" id="KW-0472">Membrane</keyword>
<dbReference type="Gene3D" id="1.10.510.10">
    <property type="entry name" value="Transferase(Phosphotransferase) domain 1"/>
    <property type="match status" value="1"/>
</dbReference>
<accession>A0ABP9X3P0</accession>
<dbReference type="PROSITE" id="PS00107">
    <property type="entry name" value="PROTEIN_KINASE_ATP"/>
    <property type="match status" value="1"/>
</dbReference>
<evidence type="ECO:0000256" key="3">
    <source>
        <dbReference type="ARBA" id="ARBA00022741"/>
    </source>
</evidence>
<dbReference type="PROSITE" id="PS50011">
    <property type="entry name" value="PROTEIN_KINASE_DOM"/>
    <property type="match status" value="1"/>
</dbReference>
<dbReference type="RefSeq" id="WP_345723608.1">
    <property type="nucleotide sequence ID" value="NZ_BAABRU010000014.1"/>
</dbReference>
<gene>
    <name evidence="10" type="primary">pknD_19</name>
    <name evidence="10" type="ORF">Hgul01_03836</name>
</gene>
<evidence type="ECO:0000259" key="9">
    <source>
        <dbReference type="PROSITE" id="PS50011"/>
    </source>
</evidence>
<comment type="caution">
    <text evidence="10">The sequence shown here is derived from an EMBL/GenBank/DDBJ whole genome shotgun (WGS) entry which is preliminary data.</text>
</comment>
<protein>
    <recommendedName>
        <fullName evidence="1">non-specific serine/threonine protein kinase</fullName>
        <ecNumber evidence="1">2.7.11.1</ecNumber>
    </recommendedName>
</protein>
<evidence type="ECO:0000256" key="8">
    <source>
        <dbReference type="SAM" id="Phobius"/>
    </source>
</evidence>
<dbReference type="PANTHER" id="PTHR43289">
    <property type="entry name" value="MITOGEN-ACTIVATED PROTEIN KINASE KINASE KINASE 20-RELATED"/>
    <property type="match status" value="1"/>
</dbReference>
<evidence type="ECO:0000256" key="1">
    <source>
        <dbReference type="ARBA" id="ARBA00012513"/>
    </source>
</evidence>
<dbReference type="Pfam" id="PF00069">
    <property type="entry name" value="Pkinase"/>
    <property type="match status" value="1"/>
</dbReference>
<keyword evidence="8" id="KW-0812">Transmembrane</keyword>
<evidence type="ECO:0000256" key="7">
    <source>
        <dbReference type="SAM" id="MobiDB-lite"/>
    </source>
</evidence>
<feature type="domain" description="Protein kinase" evidence="9">
    <location>
        <begin position="13"/>
        <end position="267"/>
    </location>
</feature>
<evidence type="ECO:0000256" key="4">
    <source>
        <dbReference type="ARBA" id="ARBA00022777"/>
    </source>
</evidence>
<dbReference type="SMART" id="SM00220">
    <property type="entry name" value="S_TKc"/>
    <property type="match status" value="1"/>
</dbReference>
<evidence type="ECO:0000313" key="11">
    <source>
        <dbReference type="Proteomes" id="UP001428290"/>
    </source>
</evidence>
<keyword evidence="8" id="KW-1133">Transmembrane helix</keyword>
<evidence type="ECO:0000256" key="2">
    <source>
        <dbReference type="ARBA" id="ARBA00022679"/>
    </source>
</evidence>
<keyword evidence="2" id="KW-0808">Transferase</keyword>
<dbReference type="InterPro" id="IPR011009">
    <property type="entry name" value="Kinase-like_dom_sf"/>
</dbReference>
<feature type="compositionally biased region" description="Pro residues" evidence="7">
    <location>
        <begin position="311"/>
        <end position="322"/>
    </location>
</feature>
<feature type="binding site" evidence="6">
    <location>
        <position position="42"/>
    </location>
    <ligand>
        <name>ATP</name>
        <dbReference type="ChEBI" id="CHEBI:30616"/>
    </ligand>
</feature>
<reference evidence="10 11" key="1">
    <citation type="submission" date="2024-02" db="EMBL/GenBank/DDBJ databases">
        <title>Herpetosiphon gulosus NBRC 112829.</title>
        <authorList>
            <person name="Ichikawa N."/>
            <person name="Katano-Makiyama Y."/>
            <person name="Hidaka K."/>
        </authorList>
    </citation>
    <scope>NUCLEOTIDE SEQUENCE [LARGE SCALE GENOMIC DNA]</scope>
    <source>
        <strain evidence="10 11">NBRC 112829</strain>
    </source>
</reference>
<dbReference type="SUPFAM" id="SSF56112">
    <property type="entry name" value="Protein kinase-like (PK-like)"/>
    <property type="match status" value="1"/>
</dbReference>
<keyword evidence="11" id="KW-1185">Reference proteome</keyword>
<keyword evidence="5 6" id="KW-0067">ATP-binding</keyword>
<evidence type="ECO:0000313" key="10">
    <source>
        <dbReference type="EMBL" id="GAA5530022.1"/>
    </source>
</evidence>